<dbReference type="KEGG" id="tpla:ElP_06230"/>
<accession>A0A518GW06</accession>
<keyword evidence="3" id="KW-1185">Reference proteome</keyword>
<gene>
    <name evidence="2" type="ORF">ElP_06230</name>
</gene>
<dbReference type="RefSeq" id="WP_145267132.1">
    <property type="nucleotide sequence ID" value="NZ_CP036426.1"/>
</dbReference>
<dbReference type="EMBL" id="CP036426">
    <property type="protein sequence ID" value="QDV32783.1"/>
    <property type="molecule type" value="Genomic_DNA"/>
</dbReference>
<sequence length="328" mass="35357">MTILLASLCSLAIGPADDPRPVQARVVVVIGAPGDPEYDEQFRSWADRWADAASPAGAELIRIGDDEPDGMDDRDRLRETLASSSSAGGPLWVVFIGHGTFDGQEAKFNLRGPDVSAAELAGWLAGTTGPTAVINCASASGPFINALSGGDRVVVTATRSGDEQNLARFGGFLSEAIADPSADLDKDDQVSLLEAYLMAGARVAEFYRTEARLATEHPLLDDNGDGLGTPPDWFRGVRATKRPADDAEADGVRAHQFHLIPSDRERDMPAEVRARRDELEAEIADLRDRKAELGEDAYYERLEPLLVELARLYRSLGSPDAEDDPGRD</sequence>
<keyword evidence="1" id="KW-0175">Coiled coil</keyword>
<evidence type="ECO:0000256" key="1">
    <source>
        <dbReference type="SAM" id="Coils"/>
    </source>
</evidence>
<organism evidence="2 3">
    <name type="scientific">Tautonia plasticadhaerens</name>
    <dbReference type="NCBI Taxonomy" id="2527974"/>
    <lineage>
        <taxon>Bacteria</taxon>
        <taxon>Pseudomonadati</taxon>
        <taxon>Planctomycetota</taxon>
        <taxon>Planctomycetia</taxon>
        <taxon>Isosphaerales</taxon>
        <taxon>Isosphaeraceae</taxon>
        <taxon>Tautonia</taxon>
    </lineage>
</organism>
<name>A0A518GW06_9BACT</name>
<dbReference type="OrthoDB" id="247472at2"/>
<proteinExistence type="predicted"/>
<dbReference type="AlphaFoldDB" id="A0A518GW06"/>
<protein>
    <recommendedName>
        <fullName evidence="4">Caspase domain protein</fullName>
    </recommendedName>
</protein>
<evidence type="ECO:0000313" key="3">
    <source>
        <dbReference type="Proteomes" id="UP000317835"/>
    </source>
</evidence>
<dbReference type="Proteomes" id="UP000317835">
    <property type="component" value="Chromosome"/>
</dbReference>
<reference evidence="2 3" key="1">
    <citation type="submission" date="2019-02" db="EMBL/GenBank/DDBJ databases">
        <title>Deep-cultivation of Planctomycetes and their phenomic and genomic characterization uncovers novel biology.</title>
        <authorList>
            <person name="Wiegand S."/>
            <person name="Jogler M."/>
            <person name="Boedeker C."/>
            <person name="Pinto D."/>
            <person name="Vollmers J."/>
            <person name="Rivas-Marin E."/>
            <person name="Kohn T."/>
            <person name="Peeters S.H."/>
            <person name="Heuer A."/>
            <person name="Rast P."/>
            <person name="Oberbeckmann S."/>
            <person name="Bunk B."/>
            <person name="Jeske O."/>
            <person name="Meyerdierks A."/>
            <person name="Storesund J.E."/>
            <person name="Kallscheuer N."/>
            <person name="Luecker S."/>
            <person name="Lage O.M."/>
            <person name="Pohl T."/>
            <person name="Merkel B.J."/>
            <person name="Hornburger P."/>
            <person name="Mueller R.-W."/>
            <person name="Bruemmer F."/>
            <person name="Labrenz M."/>
            <person name="Spormann A.M."/>
            <person name="Op den Camp H."/>
            <person name="Overmann J."/>
            <person name="Amann R."/>
            <person name="Jetten M.S.M."/>
            <person name="Mascher T."/>
            <person name="Medema M.H."/>
            <person name="Devos D.P."/>
            <person name="Kaster A.-K."/>
            <person name="Ovreas L."/>
            <person name="Rohde M."/>
            <person name="Galperin M.Y."/>
            <person name="Jogler C."/>
        </authorList>
    </citation>
    <scope>NUCLEOTIDE SEQUENCE [LARGE SCALE GENOMIC DNA]</scope>
    <source>
        <strain evidence="2 3">ElP</strain>
    </source>
</reference>
<feature type="coiled-coil region" evidence="1">
    <location>
        <begin position="269"/>
        <end position="296"/>
    </location>
</feature>
<evidence type="ECO:0000313" key="2">
    <source>
        <dbReference type="EMBL" id="QDV32783.1"/>
    </source>
</evidence>
<evidence type="ECO:0008006" key="4">
    <source>
        <dbReference type="Google" id="ProtNLM"/>
    </source>
</evidence>